<proteinExistence type="predicted"/>
<dbReference type="EMBL" id="AGRW01000055">
    <property type="protein sequence ID" value="EIC00434.1"/>
    <property type="molecule type" value="Genomic_DNA"/>
</dbReference>
<feature type="transmembrane region" description="Helical" evidence="1">
    <location>
        <begin position="127"/>
        <end position="151"/>
    </location>
</feature>
<evidence type="ECO:0000256" key="1">
    <source>
        <dbReference type="SAM" id="Phobius"/>
    </source>
</evidence>
<dbReference type="RefSeq" id="WP_002706613.1">
    <property type="nucleotide sequence ID" value="NZ_AGRW01000055.1"/>
</dbReference>
<keyword evidence="1" id="KW-0472">Membrane</keyword>
<keyword evidence="3" id="KW-1185">Reference proteome</keyword>
<name>H7EPN3_9SPIR</name>
<evidence type="ECO:0000313" key="3">
    <source>
        <dbReference type="Proteomes" id="UP000003571"/>
    </source>
</evidence>
<feature type="transmembrane region" description="Helical" evidence="1">
    <location>
        <begin position="16"/>
        <end position="35"/>
    </location>
</feature>
<gene>
    <name evidence="2" type="ORF">TresaDRAFT_0528</name>
</gene>
<feature type="transmembrane region" description="Helical" evidence="1">
    <location>
        <begin position="191"/>
        <end position="210"/>
    </location>
</feature>
<dbReference type="Proteomes" id="UP000003571">
    <property type="component" value="Unassembled WGS sequence"/>
</dbReference>
<dbReference type="AlphaFoldDB" id="H7EPN3"/>
<feature type="transmembrane region" description="Helical" evidence="1">
    <location>
        <begin position="158"/>
        <end position="179"/>
    </location>
</feature>
<dbReference type="PATRIC" id="fig|907348.3.peg.2944"/>
<comment type="caution">
    <text evidence="2">The sequence shown here is derived from an EMBL/GenBank/DDBJ whole genome shotgun (WGS) entry which is preliminary data.</text>
</comment>
<reference evidence="2 3" key="1">
    <citation type="submission" date="2011-09" db="EMBL/GenBank/DDBJ databases">
        <title>The draft genome of Treponema saccharophilum DSM 2985.</title>
        <authorList>
            <consortium name="US DOE Joint Genome Institute (JGI-PGF)"/>
            <person name="Lucas S."/>
            <person name="Copeland A."/>
            <person name="Lapidus A."/>
            <person name="Glavina del Rio T."/>
            <person name="Dalin E."/>
            <person name="Tice H."/>
            <person name="Bruce D."/>
            <person name="Goodwin L."/>
            <person name="Pitluck S."/>
            <person name="Peters L."/>
            <person name="Kyrpides N."/>
            <person name="Mavromatis K."/>
            <person name="Ivanova N."/>
            <person name="Markowitz V."/>
            <person name="Cheng J.-F."/>
            <person name="Hugenholtz P."/>
            <person name="Woyke T."/>
            <person name="Wu D."/>
            <person name="Gronow S."/>
            <person name="Wellnitz S."/>
            <person name="Brambilla E."/>
            <person name="Klenk H.-P."/>
            <person name="Eisen J.A."/>
        </authorList>
    </citation>
    <scope>NUCLEOTIDE SEQUENCE [LARGE SCALE GENOMIC DNA]</scope>
    <source>
        <strain evidence="2 3">DSM 2985</strain>
    </source>
</reference>
<keyword evidence="1" id="KW-0812">Transmembrane</keyword>
<keyword evidence="1" id="KW-1133">Transmembrane helix</keyword>
<evidence type="ECO:0000313" key="2">
    <source>
        <dbReference type="EMBL" id="EIC00434.1"/>
    </source>
</evidence>
<accession>H7EPN3</accession>
<protein>
    <submittedName>
        <fullName evidence="2">Uncharacterized protein</fullName>
    </submittedName>
</protein>
<organism evidence="2 3">
    <name type="scientific">Treponema saccharophilum DSM 2985</name>
    <dbReference type="NCBI Taxonomy" id="907348"/>
    <lineage>
        <taxon>Bacteria</taxon>
        <taxon>Pseudomonadati</taxon>
        <taxon>Spirochaetota</taxon>
        <taxon>Spirochaetia</taxon>
        <taxon>Spirochaetales</taxon>
        <taxon>Treponemataceae</taxon>
        <taxon>Treponema</taxon>
    </lineage>
</organism>
<sequence>MSFLDNLKKKSLDRKIFVAGSALAFIGFLLPIVSVTEEIDKFEQQKEVVEVEVEVPVEKLIETEVVAADGTVEKVVEKRTEIEKKTEQKETGNMISVKVGTETVKSSKNIFAAAKFFNVADRGGAGYAYNATFLVVLWLMTIAGIAAFFCSNGIILDILVWLVGAGFGIAATITIPSYLEMNIFQYSAVGSYVIFVGWTTALVGAVRSAVHVQQQGIRKSI</sequence>